<name>A0A2H9T3E0_9ZZZZ</name>
<feature type="transmembrane region" description="Helical" evidence="1">
    <location>
        <begin position="12"/>
        <end position="29"/>
    </location>
</feature>
<proteinExistence type="predicted"/>
<evidence type="ECO:0000256" key="1">
    <source>
        <dbReference type="SAM" id="Phobius"/>
    </source>
</evidence>
<keyword evidence="1" id="KW-0472">Membrane</keyword>
<accession>A0A2H9T3E0</accession>
<dbReference type="AlphaFoldDB" id="A0A2H9T3E0"/>
<comment type="caution">
    <text evidence="2">The sequence shown here is derived from an EMBL/GenBank/DDBJ whole genome shotgun (WGS) entry which is preliminary data.</text>
</comment>
<dbReference type="EMBL" id="NSIT01000417">
    <property type="protein sequence ID" value="PJE77711.1"/>
    <property type="molecule type" value="Genomic_DNA"/>
</dbReference>
<sequence length="60" mass="7124">MSGYILSVNKFYLCTIIVIGTALHMHLYGCCMKFEIHVFTMSTTQYECNKKWVLKNFKYM</sequence>
<protein>
    <submittedName>
        <fullName evidence="2">Uncharacterized protein</fullName>
    </submittedName>
</protein>
<evidence type="ECO:0000313" key="2">
    <source>
        <dbReference type="EMBL" id="PJE77711.1"/>
    </source>
</evidence>
<gene>
    <name evidence="2" type="ORF">CI610_03360</name>
</gene>
<keyword evidence="1" id="KW-1133">Transmembrane helix</keyword>
<reference evidence="2" key="1">
    <citation type="journal article" date="2017" name="Appl. Environ. Microbiol.">
        <title>Molecular characterization of an Endozoicomonas-like organism causing infection in king scallop Pecten maximus L.</title>
        <authorList>
            <person name="Cano I."/>
            <person name="van Aerle R."/>
            <person name="Ross S."/>
            <person name="Verner-Jeffreys D.W."/>
            <person name="Paley R.K."/>
            <person name="Rimmer G."/>
            <person name="Ryder D."/>
            <person name="Hooper P."/>
            <person name="Stone D."/>
            <person name="Feist S.W."/>
        </authorList>
    </citation>
    <scope>NUCLEOTIDE SEQUENCE</scope>
</reference>
<keyword evidence="1" id="KW-0812">Transmembrane</keyword>
<organism evidence="2">
    <name type="scientific">invertebrate metagenome</name>
    <dbReference type="NCBI Taxonomy" id="1711999"/>
    <lineage>
        <taxon>unclassified sequences</taxon>
        <taxon>metagenomes</taxon>
        <taxon>organismal metagenomes</taxon>
    </lineage>
</organism>